<evidence type="ECO:0000256" key="1">
    <source>
        <dbReference type="ARBA" id="ARBA00009964"/>
    </source>
</evidence>
<feature type="coiled-coil region" evidence="2">
    <location>
        <begin position="59"/>
        <end position="86"/>
    </location>
</feature>
<evidence type="ECO:0000313" key="5">
    <source>
        <dbReference type="Proteomes" id="UP001241056"/>
    </source>
</evidence>
<dbReference type="Gene3D" id="3.30.420.10">
    <property type="entry name" value="Ribonuclease H-like superfamily/Ribonuclease H"/>
    <property type="match status" value="1"/>
</dbReference>
<comment type="caution">
    <text evidence="4">The sequence shown here is derived from an EMBL/GenBank/DDBJ whole genome shotgun (WGS) entry which is preliminary data.</text>
</comment>
<dbReference type="PANTHER" id="PTHR46889">
    <property type="entry name" value="TRANSPOSASE INSF FOR INSERTION SEQUENCE IS3B-RELATED"/>
    <property type="match status" value="1"/>
</dbReference>
<sequence length="388" mass="45466">MLKPHYTPEFRAEAIKQVTERGYSVLEVSERIGVTRSTLYNWLKQHRQATNPDPVISAQADLATENAQLKAALKRAEEERDILKKAGRILCQAVQLRYAFIKEHKNCHPVRLMCRLLKVNPSGYYQWLKQPDSPRTLENKRLTDLIQTIWEDFDYIYGSPRIHNELKKLDEKCSVNRVARLMKQANIRALRGYKVPRHHPAGKPEDAADNILNREFNYDEPDKAWVTDITYIETREGFLYLAVVLDLCTRRVVGWSMKERMTKEIVLDALLMALWRRRPKGAVIIHSDQGSQFTSDAWMKFIKDHNLTPSMSRRGNCWDNAVVESFFGSLKKERIRRKVYTTREDARSDIFDYIEVFYNRKRSHSYLGQMSPVEYEEKNHLSPVAECL</sequence>
<dbReference type="Pfam" id="PF01527">
    <property type="entry name" value="HTH_Tnp_1"/>
    <property type="match status" value="1"/>
</dbReference>
<dbReference type="InterPro" id="IPR048020">
    <property type="entry name" value="Transpos_IS3"/>
</dbReference>
<name>A0ABT7SR14_9GAMM</name>
<dbReference type="InterPro" id="IPR050900">
    <property type="entry name" value="Transposase_IS3/IS150/IS904"/>
</dbReference>
<keyword evidence="2" id="KW-0175">Coiled coil</keyword>
<keyword evidence="5" id="KW-1185">Reference proteome</keyword>
<dbReference type="Pfam" id="PF13333">
    <property type="entry name" value="rve_2"/>
    <property type="match status" value="1"/>
</dbReference>
<dbReference type="SUPFAM" id="SSF46689">
    <property type="entry name" value="Homeodomain-like"/>
    <property type="match status" value="1"/>
</dbReference>
<evidence type="ECO:0000256" key="2">
    <source>
        <dbReference type="SAM" id="Coils"/>
    </source>
</evidence>
<reference evidence="4 5" key="1">
    <citation type="submission" date="2023-06" db="EMBL/GenBank/DDBJ databases">
        <title>Thiopseudomonas sp. CY1220 draft genome sequence.</title>
        <authorList>
            <person name="Zhao G."/>
            <person name="An M."/>
        </authorList>
    </citation>
    <scope>NUCLEOTIDE SEQUENCE [LARGE SCALE GENOMIC DNA]</scope>
    <source>
        <strain evidence="4 5">CY1220</strain>
    </source>
</reference>
<dbReference type="NCBIfam" id="NF033516">
    <property type="entry name" value="transpos_IS3"/>
    <property type="match status" value="1"/>
</dbReference>
<protein>
    <submittedName>
        <fullName evidence="4">IS3 family transposase</fullName>
    </submittedName>
</protein>
<dbReference type="InterPro" id="IPR012337">
    <property type="entry name" value="RNaseH-like_sf"/>
</dbReference>
<dbReference type="Proteomes" id="UP001241056">
    <property type="component" value="Unassembled WGS sequence"/>
</dbReference>
<dbReference type="InterPro" id="IPR002514">
    <property type="entry name" value="Transposase_8"/>
</dbReference>
<dbReference type="EMBL" id="JAUCDY010000013">
    <property type="protein sequence ID" value="MDM7858605.1"/>
    <property type="molecule type" value="Genomic_DNA"/>
</dbReference>
<accession>A0ABT7SR14</accession>
<evidence type="ECO:0000259" key="3">
    <source>
        <dbReference type="PROSITE" id="PS50994"/>
    </source>
</evidence>
<organism evidence="4 5">
    <name type="scientific">Thiopseudomonas acetoxidans</name>
    <dbReference type="NCBI Taxonomy" id="3041622"/>
    <lineage>
        <taxon>Bacteria</taxon>
        <taxon>Pseudomonadati</taxon>
        <taxon>Pseudomonadota</taxon>
        <taxon>Gammaproteobacteria</taxon>
        <taxon>Pseudomonadales</taxon>
        <taxon>Pseudomonadaceae</taxon>
        <taxon>Thiopseudomonas</taxon>
    </lineage>
</organism>
<dbReference type="InterPro" id="IPR009057">
    <property type="entry name" value="Homeodomain-like_sf"/>
</dbReference>
<dbReference type="SUPFAM" id="SSF53098">
    <property type="entry name" value="Ribonuclease H-like"/>
    <property type="match status" value="1"/>
</dbReference>
<dbReference type="PROSITE" id="PS50994">
    <property type="entry name" value="INTEGRASE"/>
    <property type="match status" value="1"/>
</dbReference>
<gene>
    <name evidence="4" type="ORF">QEZ41_10035</name>
</gene>
<comment type="similarity">
    <text evidence="1">Belongs to the transposase 8 family.</text>
</comment>
<evidence type="ECO:0000313" key="4">
    <source>
        <dbReference type="EMBL" id="MDM7858605.1"/>
    </source>
</evidence>
<dbReference type="InterPro" id="IPR001584">
    <property type="entry name" value="Integrase_cat-core"/>
</dbReference>
<proteinExistence type="inferred from homology"/>
<dbReference type="InterPro" id="IPR036397">
    <property type="entry name" value="RNaseH_sf"/>
</dbReference>
<dbReference type="InterPro" id="IPR025948">
    <property type="entry name" value="HTH-like_dom"/>
</dbReference>
<dbReference type="Gene3D" id="1.10.10.60">
    <property type="entry name" value="Homeodomain-like"/>
    <property type="match status" value="1"/>
</dbReference>
<feature type="domain" description="Integrase catalytic" evidence="3">
    <location>
        <begin position="217"/>
        <end position="380"/>
    </location>
</feature>
<dbReference type="PANTHER" id="PTHR46889:SF4">
    <property type="entry name" value="TRANSPOSASE INSO FOR INSERTION SEQUENCE ELEMENT IS911B-RELATED"/>
    <property type="match status" value="1"/>
</dbReference>
<dbReference type="Pfam" id="PF13276">
    <property type="entry name" value="HTH_21"/>
    <property type="match status" value="1"/>
</dbReference>
<dbReference type="Pfam" id="PF00665">
    <property type="entry name" value="rve"/>
    <property type="match status" value="1"/>
</dbReference>